<dbReference type="EMBL" id="PJCQ01000003">
    <property type="protein sequence ID" value="PLV20280.1"/>
    <property type="molecule type" value="Genomic_DNA"/>
</dbReference>
<dbReference type="Proteomes" id="UP000234878">
    <property type="component" value="Unassembled WGS sequence"/>
</dbReference>
<dbReference type="RefSeq" id="WP_206605121.1">
    <property type="nucleotide sequence ID" value="NZ_PJCQ01000003.1"/>
</dbReference>
<proteinExistence type="predicted"/>
<sequence>IIQRQNLLSTAFFTAADQKTEAFPILPEAFNSLIIKEFFVSTASEVGRIIRGFETPSTLIFKKP</sequence>
<dbReference type="AlphaFoldDB" id="A0AAX0W1U4"/>
<evidence type="ECO:0000313" key="1">
    <source>
        <dbReference type="EMBL" id="PLV17997.1"/>
    </source>
</evidence>
<organism evidence="2 3">
    <name type="scientific">Pseudomonas guariconensis</name>
    <dbReference type="NCBI Taxonomy" id="1288410"/>
    <lineage>
        <taxon>Bacteria</taxon>
        <taxon>Pseudomonadati</taxon>
        <taxon>Pseudomonadota</taxon>
        <taxon>Gammaproteobacteria</taxon>
        <taxon>Pseudomonadales</taxon>
        <taxon>Pseudomonadaceae</taxon>
        <taxon>Pseudomonas</taxon>
    </lineage>
</organism>
<comment type="caution">
    <text evidence="2">The sequence shown here is derived from an EMBL/GenBank/DDBJ whole genome shotgun (WGS) entry which is preliminary data.</text>
</comment>
<feature type="non-terminal residue" evidence="2">
    <location>
        <position position="1"/>
    </location>
</feature>
<evidence type="ECO:0000313" key="3">
    <source>
        <dbReference type="Proteomes" id="UP000234878"/>
    </source>
</evidence>
<name>A0AAX0W1U4_9PSED</name>
<evidence type="ECO:0000313" key="2">
    <source>
        <dbReference type="EMBL" id="PLV20280.1"/>
    </source>
</evidence>
<protein>
    <submittedName>
        <fullName evidence="2">Uncharacterized protein</fullName>
    </submittedName>
</protein>
<reference evidence="2 3" key="1">
    <citation type="submission" date="2017-12" db="EMBL/GenBank/DDBJ databases">
        <title>Detection of the carbapenemase gene blaVIM-5 in members of the Pseudomonas putida group isolated from polluted Nigerian wetlands.</title>
        <authorList>
            <person name="Adelowo O."/>
            <person name="Vollmers J."/>
            <person name="Maeusezahl I."/>
            <person name="Kaster A.-K."/>
            <person name="Mueller J.A."/>
        </authorList>
    </citation>
    <scope>NUCLEOTIDE SEQUENCE [LARGE SCALE GENOMIC DNA]</scope>
    <source>
        <strain evidence="2 3">MR144</strain>
    </source>
</reference>
<gene>
    <name evidence="2" type="ORF">CXG49_03970</name>
    <name evidence="1" type="ORF">CXG49_17155</name>
</gene>
<dbReference type="EMBL" id="PJCQ01000016">
    <property type="protein sequence ID" value="PLV17997.1"/>
    <property type="molecule type" value="Genomic_DNA"/>
</dbReference>
<accession>A0AAX0W1U4</accession>